<sequence>MTLRPAVARPAPPRSWCSWSGAPHSGPNRRGATRNLAVVINVSTADAVGLLELDRPDRRNALDVAQCRRIVDAVGGLLADGVRAIIVTGSGSSFCSGADFGEVYTDGFRDALHAALRAVDEAPVPVVAAVNGPAIGAGTQLAIACDLRIAAPGAVFGVPTARIGLAVDPWTVRRLARLGGGGTARAILVACDTIGADLAHARGLVDRLGDRAEALAWAAEMATLAPLTLRYNLLALDRADLADDADELVAAFEACWSSDDRREGQAARLEKRPAVFHGR</sequence>
<dbReference type="Proteomes" id="UP000694300">
    <property type="component" value="Unassembled WGS sequence"/>
</dbReference>
<comment type="similarity">
    <text evidence="1 4">Belongs to the enoyl-CoA hydratase/isomerase family.</text>
</comment>
<keyword evidence="7" id="KW-1185">Reference proteome</keyword>
<evidence type="ECO:0000256" key="1">
    <source>
        <dbReference type="ARBA" id="ARBA00005254"/>
    </source>
</evidence>
<dbReference type="Pfam" id="PF00378">
    <property type="entry name" value="ECH_1"/>
    <property type="match status" value="1"/>
</dbReference>
<dbReference type="PANTHER" id="PTHR11941:SF169">
    <property type="entry name" value="(7AS)-7A-METHYL-1,5-DIOXO-2,3,5,6,7,7A-HEXAHYDRO-1H-INDENE-CARBOXYL-COA HYDROLASE"/>
    <property type="match status" value="1"/>
</dbReference>
<proteinExistence type="inferred from homology"/>
<evidence type="ECO:0000256" key="4">
    <source>
        <dbReference type="RuleBase" id="RU003707"/>
    </source>
</evidence>
<keyword evidence="3 6" id="KW-0456">Lyase</keyword>
<evidence type="ECO:0000313" key="7">
    <source>
        <dbReference type="Proteomes" id="UP000694300"/>
    </source>
</evidence>
<dbReference type="EMBL" id="JADQDF010000001">
    <property type="protein sequence ID" value="MBW0132088.1"/>
    <property type="molecule type" value="Genomic_DNA"/>
</dbReference>
<accession>A0ABS6UJM3</accession>
<dbReference type="PROSITE" id="PS00166">
    <property type="entry name" value="ENOYL_COA_HYDRATASE"/>
    <property type="match status" value="1"/>
</dbReference>
<comment type="caution">
    <text evidence="6">The sequence shown here is derived from an EMBL/GenBank/DDBJ whole genome shotgun (WGS) entry which is preliminary data.</text>
</comment>
<protein>
    <submittedName>
        <fullName evidence="6">Enoyl-CoA hydratase</fullName>
        <ecNumber evidence="6">4.2.1.17</ecNumber>
    </submittedName>
</protein>
<organism evidence="6 7">
    <name type="scientific">Pseudonocardia oceani</name>
    <dbReference type="NCBI Taxonomy" id="2792013"/>
    <lineage>
        <taxon>Bacteria</taxon>
        <taxon>Bacillati</taxon>
        <taxon>Actinomycetota</taxon>
        <taxon>Actinomycetes</taxon>
        <taxon>Pseudonocardiales</taxon>
        <taxon>Pseudonocardiaceae</taxon>
        <taxon>Pseudonocardia</taxon>
    </lineage>
</organism>
<dbReference type="CDD" id="cd06558">
    <property type="entry name" value="crotonase-like"/>
    <property type="match status" value="1"/>
</dbReference>
<name>A0ABS6UJM3_9PSEU</name>
<dbReference type="NCBIfam" id="NF005891">
    <property type="entry name" value="PRK07854.1"/>
    <property type="match status" value="1"/>
</dbReference>
<gene>
    <name evidence="6" type="ORF">I4I82_31075</name>
</gene>
<reference evidence="6 7" key="1">
    <citation type="submission" date="2020-11" db="EMBL/GenBank/DDBJ databases">
        <title>Pseudonocardia abyssalis sp. nov. and Pseudonocardia oceani sp. nov., description and phylogenomic analysis of two novel actinomycetes isolated from the deep Southern Ocean.</title>
        <authorList>
            <person name="Parra J."/>
        </authorList>
    </citation>
    <scope>NUCLEOTIDE SEQUENCE [LARGE SCALE GENOMIC DNA]</scope>
    <source>
        <strain evidence="7">KRD185</strain>
    </source>
</reference>
<feature type="region of interest" description="Disordered" evidence="5">
    <location>
        <begin position="1"/>
        <end position="30"/>
    </location>
</feature>
<evidence type="ECO:0000313" key="6">
    <source>
        <dbReference type="EMBL" id="MBW0132088.1"/>
    </source>
</evidence>
<dbReference type="EC" id="4.2.1.17" evidence="6"/>
<evidence type="ECO:0000256" key="3">
    <source>
        <dbReference type="ARBA" id="ARBA00023239"/>
    </source>
</evidence>
<dbReference type="PANTHER" id="PTHR11941">
    <property type="entry name" value="ENOYL-COA HYDRATASE-RELATED"/>
    <property type="match status" value="1"/>
</dbReference>
<evidence type="ECO:0000256" key="2">
    <source>
        <dbReference type="ARBA" id="ARBA00023098"/>
    </source>
</evidence>
<evidence type="ECO:0000256" key="5">
    <source>
        <dbReference type="SAM" id="MobiDB-lite"/>
    </source>
</evidence>
<dbReference type="GO" id="GO:0004300">
    <property type="term" value="F:enoyl-CoA hydratase activity"/>
    <property type="evidence" value="ECO:0007669"/>
    <property type="project" value="UniProtKB-EC"/>
</dbReference>
<keyword evidence="2" id="KW-0443">Lipid metabolism</keyword>
<dbReference type="InterPro" id="IPR001753">
    <property type="entry name" value="Enoyl-CoA_hydra/iso"/>
</dbReference>
<dbReference type="InterPro" id="IPR018376">
    <property type="entry name" value="Enoyl-CoA_hyd/isom_CS"/>
</dbReference>